<dbReference type="GO" id="GO:0020037">
    <property type="term" value="F:heme binding"/>
    <property type="evidence" value="ECO:0007669"/>
    <property type="project" value="InterPro"/>
</dbReference>
<name>A0A3L8SUU6_CHLGU</name>
<dbReference type="Proteomes" id="UP000276834">
    <property type="component" value="Unassembled WGS sequence"/>
</dbReference>
<keyword evidence="3" id="KW-1185">Reference proteome</keyword>
<gene>
    <name evidence="2" type="ORF">DV515_00002666</name>
</gene>
<dbReference type="OrthoDB" id="9909581at2759"/>
<evidence type="ECO:0000313" key="3">
    <source>
        <dbReference type="Proteomes" id="UP000276834"/>
    </source>
</evidence>
<feature type="compositionally biased region" description="Gly residues" evidence="1">
    <location>
        <begin position="50"/>
        <end position="59"/>
    </location>
</feature>
<dbReference type="InterPro" id="IPR038158">
    <property type="entry name" value="H-NOX_domain_sf"/>
</dbReference>
<feature type="non-terminal residue" evidence="2">
    <location>
        <position position="1"/>
    </location>
</feature>
<dbReference type="Gene3D" id="3.90.1520.10">
    <property type="entry name" value="H-NOX domain"/>
    <property type="match status" value="1"/>
</dbReference>
<organism evidence="2 3">
    <name type="scientific">Chloebia gouldiae</name>
    <name type="common">Gouldian finch</name>
    <name type="synonym">Erythrura gouldiae</name>
    <dbReference type="NCBI Taxonomy" id="44316"/>
    <lineage>
        <taxon>Eukaryota</taxon>
        <taxon>Metazoa</taxon>
        <taxon>Chordata</taxon>
        <taxon>Craniata</taxon>
        <taxon>Vertebrata</taxon>
        <taxon>Euteleostomi</taxon>
        <taxon>Archelosauria</taxon>
        <taxon>Archosauria</taxon>
        <taxon>Dinosauria</taxon>
        <taxon>Saurischia</taxon>
        <taxon>Theropoda</taxon>
        <taxon>Coelurosauria</taxon>
        <taxon>Aves</taxon>
        <taxon>Neognathae</taxon>
        <taxon>Neoaves</taxon>
        <taxon>Telluraves</taxon>
        <taxon>Australaves</taxon>
        <taxon>Passeriformes</taxon>
        <taxon>Passeroidea</taxon>
        <taxon>Passeridae</taxon>
        <taxon>Chloebia</taxon>
    </lineage>
</organism>
<comment type="caution">
    <text evidence="2">The sequence shown here is derived from an EMBL/GenBank/DDBJ whole genome shotgun (WGS) entry which is preliminary data.</text>
</comment>
<evidence type="ECO:0000256" key="1">
    <source>
        <dbReference type="SAM" id="MobiDB-lite"/>
    </source>
</evidence>
<sequence length="116" mass="12140">PPPPLIGQDRGGRARHWPLGQRSRSPLAAGGCHSGRRRPGEAVRQPGPSSAGGGGGGGGTMYGFVNHALELLVIRNYGPAVWEDIKSCSGDGTDPRASIRCMEYVAEVLALHQGTR</sequence>
<feature type="region of interest" description="Disordered" evidence="1">
    <location>
        <begin position="1"/>
        <end position="59"/>
    </location>
</feature>
<protein>
    <submittedName>
        <fullName evidence="2">Uncharacterized protein</fullName>
    </submittedName>
</protein>
<reference evidence="2 3" key="1">
    <citation type="journal article" date="2018" name="Proc. R. Soc. B">
        <title>A non-coding region near Follistatin controls head colour polymorphism in the Gouldian finch.</title>
        <authorList>
            <person name="Toomey M.B."/>
            <person name="Marques C.I."/>
            <person name="Andrade P."/>
            <person name="Araujo P.M."/>
            <person name="Sabatino S."/>
            <person name="Gazda M.A."/>
            <person name="Afonso S."/>
            <person name="Lopes R.J."/>
            <person name="Corbo J.C."/>
            <person name="Carneiro M."/>
        </authorList>
    </citation>
    <scope>NUCLEOTIDE SEQUENCE [LARGE SCALE GENOMIC DNA]</scope>
    <source>
        <strain evidence="2">Red01</strain>
        <tissue evidence="2">Muscle</tissue>
    </source>
</reference>
<evidence type="ECO:0000313" key="2">
    <source>
        <dbReference type="EMBL" id="RLW08878.1"/>
    </source>
</evidence>
<dbReference type="EMBL" id="QUSF01000005">
    <property type="protein sequence ID" value="RLW08878.1"/>
    <property type="molecule type" value="Genomic_DNA"/>
</dbReference>
<proteinExistence type="predicted"/>
<accession>A0A3L8SUU6</accession>
<dbReference type="AlphaFoldDB" id="A0A3L8SUU6"/>